<organism evidence="2">
    <name type="scientific">Anopheles darlingi</name>
    <name type="common">Mosquito</name>
    <dbReference type="NCBI Taxonomy" id="43151"/>
    <lineage>
        <taxon>Eukaryota</taxon>
        <taxon>Metazoa</taxon>
        <taxon>Ecdysozoa</taxon>
        <taxon>Arthropoda</taxon>
        <taxon>Hexapoda</taxon>
        <taxon>Insecta</taxon>
        <taxon>Pterygota</taxon>
        <taxon>Neoptera</taxon>
        <taxon>Endopterygota</taxon>
        <taxon>Diptera</taxon>
        <taxon>Nematocera</taxon>
        <taxon>Culicoidea</taxon>
        <taxon>Culicidae</taxon>
        <taxon>Anophelinae</taxon>
        <taxon>Anopheles</taxon>
    </lineage>
</organism>
<feature type="signal peptide" evidence="1">
    <location>
        <begin position="1"/>
        <end position="26"/>
    </location>
</feature>
<feature type="chain" id="PRO_5014908613" evidence="1">
    <location>
        <begin position="27"/>
        <end position="123"/>
    </location>
</feature>
<protein>
    <submittedName>
        <fullName evidence="2">Putative secreted protein</fullName>
    </submittedName>
</protein>
<name>A0A2M4DKL6_ANODA</name>
<keyword evidence="1" id="KW-0732">Signal</keyword>
<sequence>MPLDTLLWCLSLLFGLLLLHTHMIGSDRSHTITSRIPRIHLPPFDTMAPWSLVMMRCEVAPALRAIHPRIGKDCWRANNQFCGSVVRWQRPPMDSAPWKWLLKWPTTVLTAFLQNSLSLPKQN</sequence>
<evidence type="ECO:0000256" key="1">
    <source>
        <dbReference type="SAM" id="SignalP"/>
    </source>
</evidence>
<evidence type="ECO:0000313" key="2">
    <source>
        <dbReference type="EMBL" id="MBW78085.1"/>
    </source>
</evidence>
<reference evidence="2" key="1">
    <citation type="submission" date="2018-01" db="EMBL/GenBank/DDBJ databases">
        <title>An insight into the sialome of Amazonian anophelines.</title>
        <authorList>
            <person name="Ribeiro J.M."/>
            <person name="Scarpassa V."/>
            <person name="Calvo E."/>
        </authorList>
    </citation>
    <scope>NUCLEOTIDE SEQUENCE</scope>
</reference>
<dbReference type="AlphaFoldDB" id="A0A2M4DKL6"/>
<dbReference type="EMBL" id="GGFL01013907">
    <property type="protein sequence ID" value="MBW78085.1"/>
    <property type="molecule type" value="Transcribed_RNA"/>
</dbReference>
<proteinExistence type="predicted"/>
<accession>A0A2M4DKL6</accession>